<name>A0A4Y7JW64_PAPSO</name>
<evidence type="ECO:0000313" key="2">
    <source>
        <dbReference type="EMBL" id="RZC65334.1"/>
    </source>
</evidence>
<dbReference type="STRING" id="3469.A0A4Y7JW64"/>
<gene>
    <name evidence="2" type="ORF">C5167_009026</name>
</gene>
<dbReference type="EMBL" id="CM010720">
    <property type="protein sequence ID" value="RZC65334.1"/>
    <property type="molecule type" value="Genomic_DNA"/>
</dbReference>
<reference evidence="2 3" key="1">
    <citation type="journal article" date="2018" name="Science">
        <title>The opium poppy genome and morphinan production.</title>
        <authorList>
            <person name="Guo L."/>
            <person name="Winzer T."/>
            <person name="Yang X."/>
            <person name="Li Y."/>
            <person name="Ning Z."/>
            <person name="He Z."/>
            <person name="Teodor R."/>
            <person name="Lu Y."/>
            <person name="Bowser T.A."/>
            <person name="Graham I.A."/>
            <person name="Ye K."/>
        </authorList>
    </citation>
    <scope>NUCLEOTIDE SEQUENCE [LARGE SCALE GENOMIC DNA]</scope>
    <source>
        <strain evidence="3">cv. HN1</strain>
        <tissue evidence="2">Leaves</tissue>
    </source>
</reference>
<protein>
    <submittedName>
        <fullName evidence="2">Uncharacterized protein</fullName>
    </submittedName>
</protein>
<dbReference type="AlphaFoldDB" id="A0A4Y7JW64"/>
<dbReference type="Gramene" id="RZC65334">
    <property type="protein sequence ID" value="RZC65334"/>
    <property type="gene ID" value="C5167_009026"/>
</dbReference>
<organism evidence="2 3">
    <name type="scientific">Papaver somniferum</name>
    <name type="common">Opium poppy</name>
    <dbReference type="NCBI Taxonomy" id="3469"/>
    <lineage>
        <taxon>Eukaryota</taxon>
        <taxon>Viridiplantae</taxon>
        <taxon>Streptophyta</taxon>
        <taxon>Embryophyta</taxon>
        <taxon>Tracheophyta</taxon>
        <taxon>Spermatophyta</taxon>
        <taxon>Magnoliopsida</taxon>
        <taxon>Ranunculales</taxon>
        <taxon>Papaveraceae</taxon>
        <taxon>Papaveroideae</taxon>
        <taxon>Papaver</taxon>
    </lineage>
</organism>
<evidence type="ECO:0000256" key="1">
    <source>
        <dbReference type="SAM" id="SignalP"/>
    </source>
</evidence>
<evidence type="ECO:0000313" key="3">
    <source>
        <dbReference type="Proteomes" id="UP000316621"/>
    </source>
</evidence>
<sequence length="159" mass="18340">MLTWPEKIRFTIRLLLAMVGGQAYVEAQDGFTVKELTRKLVQNLNSFHRYLQNTGEPVLRKHTAIFWGSKRTHLEPIPSELIATQGIMSKTTKLYSRGLLNLIAIDEVEILCGFLCYFCDYAKKMRLILCEFLGEDVEAMKKEARSVKVFLGRFFLLCL</sequence>
<feature type="chain" id="PRO_5021234988" evidence="1">
    <location>
        <begin position="28"/>
        <end position="159"/>
    </location>
</feature>
<keyword evidence="1" id="KW-0732">Signal</keyword>
<accession>A0A4Y7JW64</accession>
<dbReference type="Proteomes" id="UP000316621">
    <property type="component" value="Chromosome 6"/>
</dbReference>
<keyword evidence="3" id="KW-1185">Reference proteome</keyword>
<proteinExistence type="predicted"/>
<feature type="signal peptide" evidence="1">
    <location>
        <begin position="1"/>
        <end position="27"/>
    </location>
</feature>